<organism evidence="2 3">
    <name type="scientific">Flavihumibacter petaseus NBRC 106054</name>
    <dbReference type="NCBI Taxonomy" id="1220578"/>
    <lineage>
        <taxon>Bacteria</taxon>
        <taxon>Pseudomonadati</taxon>
        <taxon>Bacteroidota</taxon>
        <taxon>Chitinophagia</taxon>
        <taxon>Chitinophagales</taxon>
        <taxon>Chitinophagaceae</taxon>
        <taxon>Flavihumibacter</taxon>
    </lineage>
</organism>
<evidence type="ECO:0008006" key="4">
    <source>
        <dbReference type="Google" id="ProtNLM"/>
    </source>
</evidence>
<dbReference type="Proteomes" id="UP000033121">
    <property type="component" value="Unassembled WGS sequence"/>
</dbReference>
<sequence>MKKLFQFCLLATFCLIQTLHAQNGGDPSTKGYLFSRFVPGFVKMKNGATQTVSLNYNMLEQSLIYLQDDQQMTITNPDEVEFVMINDAKFIAIKGKFYHQITETPVALLVTYTAKVDRMVPTADKAATEKRDQDVVSNTVSDTYVTKRYKQDFNYTPGKTYWLKNGQVLTKANTEKQVAAAFPKKSDEIRTYMKENKTDFSDVGSVEKVILFANE</sequence>
<reference evidence="2 3" key="1">
    <citation type="submission" date="2015-04" db="EMBL/GenBank/DDBJ databases">
        <title>Whole genome shotgun sequence of Flavihumibacter petaseus NBRC 106054.</title>
        <authorList>
            <person name="Miyazawa S."/>
            <person name="Hosoyama A."/>
            <person name="Hashimoto M."/>
            <person name="Noguchi M."/>
            <person name="Tsuchikane K."/>
            <person name="Ohji S."/>
            <person name="Yamazoe A."/>
            <person name="Ichikawa N."/>
            <person name="Kimura A."/>
            <person name="Fujita N."/>
        </authorList>
    </citation>
    <scope>NUCLEOTIDE SEQUENCE [LARGE SCALE GENOMIC DNA]</scope>
    <source>
        <strain evidence="2 3">NBRC 106054</strain>
    </source>
</reference>
<evidence type="ECO:0000313" key="2">
    <source>
        <dbReference type="EMBL" id="GAO45598.1"/>
    </source>
</evidence>
<accession>A0A0E9N722</accession>
<keyword evidence="3" id="KW-1185">Reference proteome</keyword>
<feature type="chain" id="PRO_5002430468" description="DUF4968 domain-containing protein" evidence="1">
    <location>
        <begin position="22"/>
        <end position="215"/>
    </location>
</feature>
<dbReference type="AlphaFoldDB" id="A0A0E9N722"/>
<keyword evidence="1" id="KW-0732">Signal</keyword>
<name>A0A0E9N722_9BACT</name>
<gene>
    <name evidence="2" type="ORF">FPE01S_06_00890</name>
</gene>
<protein>
    <recommendedName>
        <fullName evidence="4">DUF4968 domain-containing protein</fullName>
    </recommendedName>
</protein>
<dbReference type="OrthoDB" id="677992at2"/>
<comment type="caution">
    <text evidence="2">The sequence shown here is derived from an EMBL/GenBank/DDBJ whole genome shotgun (WGS) entry which is preliminary data.</text>
</comment>
<evidence type="ECO:0000313" key="3">
    <source>
        <dbReference type="Proteomes" id="UP000033121"/>
    </source>
</evidence>
<feature type="signal peptide" evidence="1">
    <location>
        <begin position="1"/>
        <end position="21"/>
    </location>
</feature>
<dbReference type="EMBL" id="BBWV01000006">
    <property type="protein sequence ID" value="GAO45598.1"/>
    <property type="molecule type" value="Genomic_DNA"/>
</dbReference>
<dbReference type="RefSeq" id="WP_046371601.1">
    <property type="nucleotide sequence ID" value="NZ_BBWV01000006.1"/>
</dbReference>
<dbReference type="STRING" id="1220578.FPE01S_06_00890"/>
<evidence type="ECO:0000256" key="1">
    <source>
        <dbReference type="SAM" id="SignalP"/>
    </source>
</evidence>
<proteinExistence type="predicted"/>